<keyword evidence="3" id="KW-1185">Reference proteome</keyword>
<gene>
    <name evidence="2" type="ORF">D1781_01420</name>
</gene>
<dbReference type="RefSeq" id="WP_119481666.1">
    <property type="nucleotide sequence ID" value="NZ_QXTG01000001.1"/>
</dbReference>
<proteinExistence type="predicted"/>
<feature type="domain" description="DUF1540" evidence="1">
    <location>
        <begin position="60"/>
        <end position="92"/>
    </location>
</feature>
<dbReference type="InterPro" id="IPR011437">
    <property type="entry name" value="DUF1540"/>
</dbReference>
<dbReference type="Proteomes" id="UP000265742">
    <property type="component" value="Unassembled WGS sequence"/>
</dbReference>
<dbReference type="AlphaFoldDB" id="A0A3A1U2X6"/>
<evidence type="ECO:0000259" key="1">
    <source>
        <dbReference type="Pfam" id="PF07561"/>
    </source>
</evidence>
<organism evidence="2 3">
    <name type="scientific">Amnibacterium setariae</name>
    <dbReference type="NCBI Taxonomy" id="2306585"/>
    <lineage>
        <taxon>Bacteria</taxon>
        <taxon>Bacillati</taxon>
        <taxon>Actinomycetota</taxon>
        <taxon>Actinomycetes</taxon>
        <taxon>Micrococcales</taxon>
        <taxon>Microbacteriaceae</taxon>
        <taxon>Amnibacterium</taxon>
    </lineage>
</organism>
<feature type="domain" description="DUF1540" evidence="1">
    <location>
        <begin position="12"/>
        <end position="42"/>
    </location>
</feature>
<evidence type="ECO:0000313" key="2">
    <source>
        <dbReference type="EMBL" id="RIX31305.1"/>
    </source>
</evidence>
<name>A0A3A1U2X6_9MICO</name>
<dbReference type="EMBL" id="QXTG01000001">
    <property type="protein sequence ID" value="RIX31305.1"/>
    <property type="molecule type" value="Genomic_DNA"/>
</dbReference>
<evidence type="ECO:0000313" key="3">
    <source>
        <dbReference type="Proteomes" id="UP000265742"/>
    </source>
</evidence>
<protein>
    <submittedName>
        <fullName evidence="2">DUF1540 domain-containing protein</fullName>
    </submittedName>
</protein>
<dbReference type="OrthoDB" id="3213529at2"/>
<dbReference type="Pfam" id="PF07561">
    <property type="entry name" value="DUF1540"/>
    <property type="match status" value="2"/>
</dbReference>
<sequence length="96" mass="9815">MTITRLPSVHDCSATGCSYNHDAGCHAGAITIGGDHAQCGTFVQISFRAGLERTGVVGACHRTDCSHNDHLECAASAVQVGGRAGDPADCLTYAPA</sequence>
<reference evidence="3" key="1">
    <citation type="submission" date="2018-09" db="EMBL/GenBank/DDBJ databases">
        <authorList>
            <person name="Kim I."/>
        </authorList>
    </citation>
    <scope>NUCLEOTIDE SEQUENCE [LARGE SCALE GENOMIC DNA]</scope>
    <source>
        <strain evidence="3">DD4a</strain>
    </source>
</reference>
<accession>A0A3A1U2X6</accession>
<comment type="caution">
    <text evidence="2">The sequence shown here is derived from an EMBL/GenBank/DDBJ whole genome shotgun (WGS) entry which is preliminary data.</text>
</comment>